<dbReference type="InterPro" id="IPR050807">
    <property type="entry name" value="TransReg_Diox_bact_type"/>
</dbReference>
<dbReference type="GO" id="GO:0003700">
    <property type="term" value="F:DNA-binding transcription factor activity"/>
    <property type="evidence" value="ECO:0007669"/>
    <property type="project" value="TreeGrafter"/>
</dbReference>
<evidence type="ECO:0000313" key="3">
    <source>
        <dbReference type="EMBL" id="SDF11732.1"/>
    </source>
</evidence>
<keyword evidence="1" id="KW-0238">DNA-binding</keyword>
<evidence type="ECO:0000259" key="2">
    <source>
        <dbReference type="PROSITE" id="PS50943"/>
    </source>
</evidence>
<dbReference type="SUPFAM" id="SSF51182">
    <property type="entry name" value="RmlC-like cupins"/>
    <property type="match status" value="1"/>
</dbReference>
<organism evidence="3 4">
    <name type="scientific">Sulfitobacter delicatus</name>
    <dbReference type="NCBI Taxonomy" id="218672"/>
    <lineage>
        <taxon>Bacteria</taxon>
        <taxon>Pseudomonadati</taxon>
        <taxon>Pseudomonadota</taxon>
        <taxon>Alphaproteobacteria</taxon>
        <taxon>Rhodobacterales</taxon>
        <taxon>Roseobacteraceae</taxon>
        <taxon>Sulfitobacter</taxon>
    </lineage>
</organism>
<dbReference type="InterPro" id="IPR014710">
    <property type="entry name" value="RmlC-like_jellyroll"/>
</dbReference>
<dbReference type="Pfam" id="PF01381">
    <property type="entry name" value="HTH_3"/>
    <property type="match status" value="1"/>
</dbReference>
<evidence type="ECO:0000313" key="4">
    <source>
        <dbReference type="Proteomes" id="UP000199399"/>
    </source>
</evidence>
<dbReference type="EMBL" id="FNBP01000001">
    <property type="protein sequence ID" value="SDF11732.1"/>
    <property type="molecule type" value="Genomic_DNA"/>
</dbReference>
<dbReference type="SMART" id="SM00530">
    <property type="entry name" value="HTH_XRE"/>
    <property type="match status" value="1"/>
</dbReference>
<feature type="domain" description="HTH cro/C1-type" evidence="2">
    <location>
        <begin position="16"/>
        <end position="70"/>
    </location>
</feature>
<dbReference type="SUPFAM" id="SSF47413">
    <property type="entry name" value="lambda repressor-like DNA-binding domains"/>
    <property type="match status" value="1"/>
</dbReference>
<accession>A0A1G7IGA1</accession>
<dbReference type="PROSITE" id="PS50943">
    <property type="entry name" value="HTH_CROC1"/>
    <property type="match status" value="1"/>
</dbReference>
<dbReference type="Pfam" id="PF07883">
    <property type="entry name" value="Cupin_2"/>
    <property type="match status" value="1"/>
</dbReference>
<keyword evidence="4" id="KW-1185">Reference proteome</keyword>
<gene>
    <name evidence="3" type="ORF">SAMN04489759_101388</name>
</gene>
<proteinExistence type="predicted"/>
<dbReference type="PANTHER" id="PTHR46797">
    <property type="entry name" value="HTH-TYPE TRANSCRIPTIONAL REGULATOR"/>
    <property type="match status" value="1"/>
</dbReference>
<reference evidence="4" key="1">
    <citation type="submission" date="2016-10" db="EMBL/GenBank/DDBJ databases">
        <authorList>
            <person name="Varghese N."/>
            <person name="Submissions S."/>
        </authorList>
    </citation>
    <scope>NUCLEOTIDE SEQUENCE [LARGE SCALE GENOMIC DNA]</scope>
    <source>
        <strain evidence="4">DSM 16477</strain>
    </source>
</reference>
<dbReference type="InterPro" id="IPR001387">
    <property type="entry name" value="Cro/C1-type_HTH"/>
</dbReference>
<dbReference type="Proteomes" id="UP000199399">
    <property type="component" value="Unassembled WGS sequence"/>
</dbReference>
<dbReference type="InterPro" id="IPR011051">
    <property type="entry name" value="RmlC_Cupin_sf"/>
</dbReference>
<dbReference type="GO" id="GO:0003677">
    <property type="term" value="F:DNA binding"/>
    <property type="evidence" value="ECO:0007669"/>
    <property type="project" value="UniProtKB-KW"/>
</dbReference>
<dbReference type="STRING" id="218672.SAMN04489759_101388"/>
<protein>
    <submittedName>
        <fullName evidence="3">Helix-turn-helix domain-containing protein</fullName>
    </submittedName>
</protein>
<sequence>MPAANGDSVSTLGVRMRKQRHRLSLTLQQASEASGVSVGYLSQVERGRATPSLGTLSQIAVALKVDVSYFIHTPRTQDSLTRADERPRFAVAGSSIEYEKIGADFPGHELSSYIMNVPPGYASEEVVHEGEEVIYILEGEIVQVVDGGEHIMRPGDSLHYLGSSPHSWSNKTDQPARVLWVGRMQYEQAMGANRIRPNGGATSSAFASSRP</sequence>
<dbReference type="GO" id="GO:0005829">
    <property type="term" value="C:cytosol"/>
    <property type="evidence" value="ECO:0007669"/>
    <property type="project" value="TreeGrafter"/>
</dbReference>
<dbReference type="Gene3D" id="1.10.260.40">
    <property type="entry name" value="lambda repressor-like DNA-binding domains"/>
    <property type="match status" value="1"/>
</dbReference>
<name>A0A1G7IGA1_9RHOB</name>
<dbReference type="InterPro" id="IPR010982">
    <property type="entry name" value="Lambda_DNA-bd_dom_sf"/>
</dbReference>
<dbReference type="AlphaFoldDB" id="A0A1G7IGA1"/>
<evidence type="ECO:0000256" key="1">
    <source>
        <dbReference type="ARBA" id="ARBA00023125"/>
    </source>
</evidence>
<dbReference type="InterPro" id="IPR013096">
    <property type="entry name" value="Cupin_2"/>
</dbReference>
<dbReference type="PANTHER" id="PTHR46797:SF25">
    <property type="entry name" value="TRANSCRIPTIONAL REGULATOR"/>
    <property type="match status" value="1"/>
</dbReference>
<dbReference type="Gene3D" id="2.60.120.10">
    <property type="entry name" value="Jelly Rolls"/>
    <property type="match status" value="1"/>
</dbReference>
<dbReference type="CDD" id="cd00093">
    <property type="entry name" value="HTH_XRE"/>
    <property type="match status" value="1"/>
</dbReference>
<dbReference type="CDD" id="cd02209">
    <property type="entry name" value="cupin_XRE_C"/>
    <property type="match status" value="1"/>
</dbReference>